<feature type="non-terminal residue" evidence="5">
    <location>
        <position position="1"/>
    </location>
</feature>
<evidence type="ECO:0000256" key="1">
    <source>
        <dbReference type="ARBA" id="ARBA00004123"/>
    </source>
</evidence>
<sequence>MSSKAESHNNSWFEHLAREAPHSIRHVSIRQLLKAHLPYEKALFTIDGKEFKTVIVVGNVLDKTVAPNQIAYRLEDGSGRIMARCWRDPNQDASDSMDDDSELRFVRAVGVLSEFKSARGLTTRSLILQSLEYIQDPHEVFHHIAQTIVDTQMSLHGQPPMASVKPTLAELSNELQELDLVPIAEATEDEDLQESAVRSIDPDSVLETPARVRKIRNLSPPPSPTPRPRASKQRRYDSPPRSDSNAEASSSKIPDFGLAYAPTTPTVLKSPQMKESIDLESIVLSIISDSMRTLRTSRPAFAYEGVGRDDVIKQVLNCTQSTSVDQVNESLRRLVDRAEIYETVDADHFNLL</sequence>
<dbReference type="PANTHER" id="PTHR13989:SF16">
    <property type="entry name" value="REPLICATION PROTEIN A2"/>
    <property type="match status" value="1"/>
</dbReference>
<proteinExistence type="predicted"/>
<evidence type="ECO:0000313" key="6">
    <source>
        <dbReference type="Proteomes" id="UP001163846"/>
    </source>
</evidence>
<dbReference type="PANTHER" id="PTHR13989">
    <property type="entry name" value="REPLICATION PROTEIN A-RELATED"/>
    <property type="match status" value="1"/>
</dbReference>
<accession>A0AA38P8Q4</accession>
<evidence type="ECO:0000256" key="3">
    <source>
        <dbReference type="ARBA" id="ARBA00023242"/>
    </source>
</evidence>
<feature type="region of interest" description="Disordered" evidence="4">
    <location>
        <begin position="187"/>
        <end position="257"/>
    </location>
</feature>
<dbReference type="InterPro" id="IPR040260">
    <property type="entry name" value="RFA2-like"/>
</dbReference>
<organism evidence="5 6">
    <name type="scientific">Lentinula raphanica</name>
    <dbReference type="NCBI Taxonomy" id="153919"/>
    <lineage>
        <taxon>Eukaryota</taxon>
        <taxon>Fungi</taxon>
        <taxon>Dikarya</taxon>
        <taxon>Basidiomycota</taxon>
        <taxon>Agaricomycotina</taxon>
        <taxon>Agaricomycetes</taxon>
        <taxon>Agaricomycetidae</taxon>
        <taxon>Agaricales</taxon>
        <taxon>Marasmiineae</taxon>
        <taxon>Omphalotaceae</taxon>
        <taxon>Lentinula</taxon>
    </lineage>
</organism>
<keyword evidence="3" id="KW-0539">Nucleus</keyword>
<dbReference type="GO" id="GO:0005634">
    <property type="term" value="C:nucleus"/>
    <property type="evidence" value="ECO:0007669"/>
    <property type="project" value="UniProtKB-SubCell"/>
</dbReference>
<dbReference type="GO" id="GO:0003677">
    <property type="term" value="F:DNA binding"/>
    <property type="evidence" value="ECO:0007669"/>
    <property type="project" value="UniProtKB-KW"/>
</dbReference>
<dbReference type="EMBL" id="MU806187">
    <property type="protein sequence ID" value="KAJ3838370.1"/>
    <property type="molecule type" value="Genomic_DNA"/>
</dbReference>
<comment type="caution">
    <text evidence="5">The sequence shown here is derived from an EMBL/GenBank/DDBJ whole genome shotgun (WGS) entry which is preliminary data.</text>
</comment>
<evidence type="ECO:0000256" key="4">
    <source>
        <dbReference type="SAM" id="MobiDB-lite"/>
    </source>
</evidence>
<feature type="compositionally biased region" description="Polar residues" evidence="4">
    <location>
        <begin position="241"/>
        <end position="252"/>
    </location>
</feature>
<name>A0AA38P8Q4_9AGAR</name>
<comment type="subcellular location">
    <subcellularLocation>
        <location evidence="1">Nucleus</location>
    </subcellularLocation>
</comment>
<dbReference type="Gene3D" id="2.40.50.140">
    <property type="entry name" value="Nucleic acid-binding proteins"/>
    <property type="match status" value="1"/>
</dbReference>
<dbReference type="InterPro" id="IPR012340">
    <property type="entry name" value="NA-bd_OB-fold"/>
</dbReference>
<dbReference type="Proteomes" id="UP001163846">
    <property type="component" value="Unassembled WGS sequence"/>
</dbReference>
<dbReference type="Gene3D" id="1.10.10.10">
    <property type="entry name" value="Winged helix-like DNA-binding domain superfamily/Winged helix DNA-binding domain"/>
    <property type="match status" value="1"/>
</dbReference>
<keyword evidence="6" id="KW-1185">Reference proteome</keyword>
<keyword evidence="2" id="KW-0238">DNA-binding</keyword>
<evidence type="ECO:0008006" key="7">
    <source>
        <dbReference type="Google" id="ProtNLM"/>
    </source>
</evidence>
<gene>
    <name evidence="5" type="ORF">F5878DRAFT_619827</name>
</gene>
<reference evidence="5" key="1">
    <citation type="submission" date="2022-08" db="EMBL/GenBank/DDBJ databases">
        <authorList>
            <consortium name="DOE Joint Genome Institute"/>
            <person name="Min B."/>
            <person name="Riley R."/>
            <person name="Sierra-Patev S."/>
            <person name="Naranjo-Ortiz M."/>
            <person name="Looney B."/>
            <person name="Konkel Z."/>
            <person name="Slot J.C."/>
            <person name="Sakamoto Y."/>
            <person name="Steenwyk J.L."/>
            <person name="Rokas A."/>
            <person name="Carro J."/>
            <person name="Camarero S."/>
            <person name="Ferreira P."/>
            <person name="Molpeceres G."/>
            <person name="Ruiz-Duenas F.J."/>
            <person name="Serrano A."/>
            <person name="Henrissat B."/>
            <person name="Drula E."/>
            <person name="Hughes K.W."/>
            <person name="Mata J.L."/>
            <person name="Ishikawa N.K."/>
            <person name="Vargas-Isla R."/>
            <person name="Ushijima S."/>
            <person name="Smith C.A."/>
            <person name="Ahrendt S."/>
            <person name="Andreopoulos W."/>
            <person name="He G."/>
            <person name="Labutti K."/>
            <person name="Lipzen A."/>
            <person name="Ng V."/>
            <person name="Sandor L."/>
            <person name="Barry K."/>
            <person name="Martinez A.T."/>
            <person name="Xiao Y."/>
            <person name="Gibbons J.G."/>
            <person name="Terashima K."/>
            <person name="Hibbett D.S."/>
            <person name="Grigoriev I.V."/>
        </authorList>
    </citation>
    <scope>NUCLEOTIDE SEQUENCE</scope>
    <source>
        <strain evidence="5">TFB9207</strain>
    </source>
</reference>
<dbReference type="AlphaFoldDB" id="A0AA38P8Q4"/>
<dbReference type="SUPFAM" id="SSF50249">
    <property type="entry name" value="Nucleic acid-binding proteins"/>
    <property type="match status" value="1"/>
</dbReference>
<dbReference type="InterPro" id="IPR036388">
    <property type="entry name" value="WH-like_DNA-bd_sf"/>
</dbReference>
<evidence type="ECO:0000313" key="5">
    <source>
        <dbReference type="EMBL" id="KAJ3838370.1"/>
    </source>
</evidence>
<evidence type="ECO:0000256" key="2">
    <source>
        <dbReference type="ARBA" id="ARBA00023125"/>
    </source>
</evidence>
<protein>
    <recommendedName>
        <fullName evidence="7">Replication protein A C-terminal domain-containing protein</fullName>
    </recommendedName>
</protein>